<dbReference type="PATRIC" id="fig|749927.5.peg.5873"/>
<feature type="transmembrane region" description="Helical" evidence="1">
    <location>
        <begin position="293"/>
        <end position="315"/>
    </location>
</feature>
<reference evidence="3 4" key="1">
    <citation type="journal article" date="2010" name="Cell Res.">
        <title>Complete genome sequence of the rifamycin SV-producing Amycolatopsis mediterranei U32 revealed its genetic characteristics in phylogeny and metabolism.</title>
        <authorList>
            <person name="Zhao W."/>
            <person name="Zhong Y."/>
            <person name="Yuan H."/>
            <person name="Wang J."/>
            <person name="Zheng H."/>
            <person name="Wang Y."/>
            <person name="Cen X."/>
            <person name="Xu F."/>
            <person name="Bai J."/>
            <person name="Han X."/>
            <person name="Lu G."/>
            <person name="Zhu Y."/>
            <person name="Shao Z."/>
            <person name="Yan H."/>
            <person name="Li C."/>
            <person name="Peng N."/>
            <person name="Zhang Z."/>
            <person name="Zhang Y."/>
            <person name="Lin W."/>
            <person name="Fan Y."/>
            <person name="Qin Z."/>
            <person name="Hu Y."/>
            <person name="Zhu B."/>
            <person name="Wang S."/>
            <person name="Ding X."/>
            <person name="Zhao G.P."/>
        </authorList>
    </citation>
    <scope>NUCLEOTIDE SEQUENCE [LARGE SCALE GENOMIC DNA]</scope>
    <source>
        <strain evidence="4">U-32</strain>
    </source>
</reference>
<name>A0A0H3D8U3_AMYMU</name>
<dbReference type="eggNOG" id="COG1470">
    <property type="taxonomic scope" value="Bacteria"/>
</dbReference>
<dbReference type="HOGENOM" id="CLU_051827_1_0_11"/>
<proteinExistence type="predicted"/>
<dbReference type="EMBL" id="CP002000">
    <property type="protein sequence ID" value="ADJ47410.1"/>
    <property type="molecule type" value="Genomic_DNA"/>
</dbReference>
<dbReference type="GeneID" id="92873340"/>
<dbReference type="Proteomes" id="UP000000328">
    <property type="component" value="Chromosome"/>
</dbReference>
<evidence type="ECO:0000313" key="4">
    <source>
        <dbReference type="Proteomes" id="UP000000328"/>
    </source>
</evidence>
<organism evidence="3 4">
    <name type="scientific">Amycolatopsis mediterranei (strain U-32)</name>
    <dbReference type="NCBI Taxonomy" id="749927"/>
    <lineage>
        <taxon>Bacteria</taxon>
        <taxon>Bacillati</taxon>
        <taxon>Actinomycetota</taxon>
        <taxon>Actinomycetes</taxon>
        <taxon>Pseudonocardiales</taxon>
        <taxon>Pseudonocardiaceae</taxon>
        <taxon>Amycolatopsis</taxon>
    </lineage>
</organism>
<evidence type="ECO:0000313" key="3">
    <source>
        <dbReference type="EMBL" id="ADJ47410.1"/>
    </source>
</evidence>
<evidence type="ECO:0008006" key="5">
    <source>
        <dbReference type="Google" id="ProtNLM"/>
    </source>
</evidence>
<feature type="chain" id="PRO_5002607251" description="DUF916 domain-containing protein" evidence="2">
    <location>
        <begin position="21"/>
        <end position="336"/>
    </location>
</feature>
<dbReference type="OrthoDB" id="4336304at2"/>
<protein>
    <recommendedName>
        <fullName evidence="5">DUF916 domain-containing protein</fullName>
    </recommendedName>
</protein>
<dbReference type="AlphaFoldDB" id="A0A0H3D8U3"/>
<sequence>MRLAVLAAAFLFAFAPSAAAQTPAPPPAAGDQRVTFGVRPATATAPDNRASLGYSATPGAVVKDFVAVSNVGTNPVTLKIYASDAFNTPEGGFDLLAAGKPSVDAGAWTKPDKASVSLAPRSVSIVPFTLTIPANATPGDHAAGIVAALTTEQTGANGQKVAVEQRVGARVYLRVTGDLAPRLAITGLTGSYAATPFGRGDATVSYTVRNTGNTRLSGNQRVRVSTPWGSTVDGEALPPIPELLPGGLIKVTTTVRGLLPAGWLDAAVHVDPVPAPGFTDIVQPAEESVTLSAVPWAALGVLAVLLLGVFALLFARSRRRRAAEPLEEVAEHATVG</sequence>
<evidence type="ECO:0000256" key="2">
    <source>
        <dbReference type="SAM" id="SignalP"/>
    </source>
</evidence>
<keyword evidence="1" id="KW-1133">Transmembrane helix</keyword>
<evidence type="ECO:0000256" key="1">
    <source>
        <dbReference type="SAM" id="Phobius"/>
    </source>
</evidence>
<accession>A0A0H3D8U3</accession>
<dbReference type="KEGG" id="amd:AMED_5658"/>
<keyword evidence="1" id="KW-0812">Transmembrane</keyword>
<dbReference type="RefSeq" id="WP_013227468.1">
    <property type="nucleotide sequence ID" value="NC_014318.1"/>
</dbReference>
<keyword evidence="2" id="KW-0732">Signal</keyword>
<feature type="signal peptide" evidence="2">
    <location>
        <begin position="1"/>
        <end position="20"/>
    </location>
</feature>
<gene>
    <name evidence="3" type="ordered locus">AMED_5658</name>
</gene>
<keyword evidence="1" id="KW-0472">Membrane</keyword>